<dbReference type="InterPro" id="IPR032675">
    <property type="entry name" value="LRR_dom_sf"/>
</dbReference>
<proteinExistence type="predicted"/>
<keyword evidence="3" id="KW-1185">Reference proteome</keyword>
<sequence>MDYKFVSRWTFLANARPRWCLLRAHLPTEIWTLILLECCRSSRPGGFSAERDYLCSVYEELGCFITGVAVFWTEVQVDLSTGVESLVLAVASARALALHINVDLRSDLEEWDICPDQMDLLQCLDVLKSVSTKWRSVCCRVNRELYLELARNFLGGSLAPQLTRLDIQSTVADLQPDIGVFKGVLPNLRQLKVVTFPIAWVRNATFGRLTNLELRNVSPLHFPSVYLFASLLKGLSTTLRSLILVGVGLTGDSLDHQAPFSMRFLEILGLAFVYGFSAQDSQLTSMLAGIEVPCLRSLKIENSGDENVAHLTSALPFLRNLSNLVVSGGFMGKASVEGLLGAVPGLNALDVHMASYEFIEALAALPELLHKLSTLRFAAPDASSFLSYLLGRNTLGFSPVGNLHLVEYPDRPLSPLQIVATYSYGLSLSRVLAVVMQLNSTGGETVRMLCDCVTATHEVRSNGIMAVIQVQAALQRTTIVDESHCQQPDLPANAERNLRQRNPTAKEA</sequence>
<evidence type="ECO:0000313" key="3">
    <source>
        <dbReference type="Proteomes" id="UP001218188"/>
    </source>
</evidence>
<gene>
    <name evidence="2" type="ORF">C8F04DRAFT_1197904</name>
</gene>
<dbReference type="AlphaFoldDB" id="A0AAD6S2V5"/>
<name>A0AAD6S2V5_9AGAR</name>
<feature type="region of interest" description="Disordered" evidence="1">
    <location>
        <begin position="487"/>
        <end position="508"/>
    </location>
</feature>
<accession>A0AAD6S2V5</accession>
<dbReference type="Gene3D" id="3.80.10.10">
    <property type="entry name" value="Ribonuclease Inhibitor"/>
    <property type="match status" value="1"/>
</dbReference>
<reference evidence="2" key="1">
    <citation type="submission" date="2023-03" db="EMBL/GenBank/DDBJ databases">
        <title>Massive genome expansion in bonnet fungi (Mycena s.s.) driven by repeated elements and novel gene families across ecological guilds.</title>
        <authorList>
            <consortium name="Lawrence Berkeley National Laboratory"/>
            <person name="Harder C.B."/>
            <person name="Miyauchi S."/>
            <person name="Viragh M."/>
            <person name="Kuo A."/>
            <person name="Thoen E."/>
            <person name="Andreopoulos B."/>
            <person name="Lu D."/>
            <person name="Skrede I."/>
            <person name="Drula E."/>
            <person name="Henrissat B."/>
            <person name="Morin E."/>
            <person name="Kohler A."/>
            <person name="Barry K."/>
            <person name="LaButti K."/>
            <person name="Morin E."/>
            <person name="Salamov A."/>
            <person name="Lipzen A."/>
            <person name="Mereny Z."/>
            <person name="Hegedus B."/>
            <person name="Baldrian P."/>
            <person name="Stursova M."/>
            <person name="Weitz H."/>
            <person name="Taylor A."/>
            <person name="Grigoriev I.V."/>
            <person name="Nagy L.G."/>
            <person name="Martin F."/>
            <person name="Kauserud H."/>
        </authorList>
    </citation>
    <scope>NUCLEOTIDE SEQUENCE</scope>
    <source>
        <strain evidence="2">CBHHK200</strain>
    </source>
</reference>
<dbReference type="SUPFAM" id="SSF52047">
    <property type="entry name" value="RNI-like"/>
    <property type="match status" value="1"/>
</dbReference>
<evidence type="ECO:0000313" key="2">
    <source>
        <dbReference type="EMBL" id="KAJ7019256.1"/>
    </source>
</evidence>
<organism evidence="2 3">
    <name type="scientific">Mycena alexandri</name>
    <dbReference type="NCBI Taxonomy" id="1745969"/>
    <lineage>
        <taxon>Eukaryota</taxon>
        <taxon>Fungi</taxon>
        <taxon>Dikarya</taxon>
        <taxon>Basidiomycota</taxon>
        <taxon>Agaricomycotina</taxon>
        <taxon>Agaricomycetes</taxon>
        <taxon>Agaricomycetidae</taxon>
        <taxon>Agaricales</taxon>
        <taxon>Marasmiineae</taxon>
        <taxon>Mycenaceae</taxon>
        <taxon>Mycena</taxon>
    </lineage>
</organism>
<evidence type="ECO:0000256" key="1">
    <source>
        <dbReference type="SAM" id="MobiDB-lite"/>
    </source>
</evidence>
<dbReference type="Proteomes" id="UP001218188">
    <property type="component" value="Unassembled WGS sequence"/>
</dbReference>
<protein>
    <submittedName>
        <fullName evidence="2">Uncharacterized protein</fullName>
    </submittedName>
</protein>
<dbReference type="EMBL" id="JARJCM010000301">
    <property type="protein sequence ID" value="KAJ7019256.1"/>
    <property type="molecule type" value="Genomic_DNA"/>
</dbReference>
<comment type="caution">
    <text evidence="2">The sequence shown here is derived from an EMBL/GenBank/DDBJ whole genome shotgun (WGS) entry which is preliminary data.</text>
</comment>